<proteinExistence type="predicted"/>
<keyword evidence="3" id="KW-1185">Reference proteome</keyword>
<sequence length="167" mass="19279">MKSLIILLVLVCTSFGFGQGKFVFNKDGLSPKHTISKVDGLSKIQLFNKALKWIKATYKKPDTEMDKQIIRLTSIKENAIQADKRYFHMKYVVEISFKEGQYTFKPLEIQTKANSKYDMGWKDFNLNNGEAYFKKGKVIKKTKSYVKAIPAVLNEINARLYDFLTSE</sequence>
<comment type="caution">
    <text evidence="2">The sequence shown here is derived from an EMBL/GenBank/DDBJ whole genome shotgun (WGS) entry which is preliminary data.</text>
</comment>
<dbReference type="AlphaFoldDB" id="A0A4Q9FG80"/>
<feature type="domain" description="DUF4468" evidence="1">
    <location>
        <begin position="37"/>
        <end position="105"/>
    </location>
</feature>
<evidence type="ECO:0000313" key="3">
    <source>
        <dbReference type="Proteomes" id="UP000291142"/>
    </source>
</evidence>
<evidence type="ECO:0000313" key="2">
    <source>
        <dbReference type="EMBL" id="TBM98862.1"/>
    </source>
</evidence>
<name>A0A4Q9FG80_9FLAO</name>
<organism evidence="2 3">
    <name type="scientific">Hyunsoonleella flava</name>
    <dbReference type="NCBI Taxonomy" id="2527939"/>
    <lineage>
        <taxon>Bacteria</taxon>
        <taxon>Pseudomonadati</taxon>
        <taxon>Bacteroidota</taxon>
        <taxon>Flavobacteriia</taxon>
        <taxon>Flavobacteriales</taxon>
        <taxon>Flavobacteriaceae</taxon>
    </lineage>
</organism>
<dbReference type="Pfam" id="PF14730">
    <property type="entry name" value="DUF4468"/>
    <property type="match status" value="1"/>
</dbReference>
<reference evidence="2 3" key="1">
    <citation type="submission" date="2019-02" db="EMBL/GenBank/DDBJ databases">
        <title>Hyunsoonleella sp., isolated from marine sediment.</title>
        <authorList>
            <person name="Liu B.-T."/>
        </authorList>
    </citation>
    <scope>NUCLEOTIDE SEQUENCE [LARGE SCALE GENOMIC DNA]</scope>
    <source>
        <strain evidence="2 3">T58</strain>
    </source>
</reference>
<dbReference type="OrthoDB" id="708866at2"/>
<dbReference type="Proteomes" id="UP000291142">
    <property type="component" value="Unassembled WGS sequence"/>
</dbReference>
<dbReference type="EMBL" id="SIRT01000019">
    <property type="protein sequence ID" value="TBM98862.1"/>
    <property type="molecule type" value="Genomic_DNA"/>
</dbReference>
<dbReference type="InterPro" id="IPR027823">
    <property type="entry name" value="DUF4468"/>
</dbReference>
<accession>A0A4Q9FG80</accession>
<gene>
    <name evidence="2" type="ORF">EYD45_16165</name>
</gene>
<evidence type="ECO:0000259" key="1">
    <source>
        <dbReference type="Pfam" id="PF14730"/>
    </source>
</evidence>
<protein>
    <submittedName>
        <fullName evidence="2">DUF4468 domain-containing protein</fullName>
    </submittedName>
</protein>